<proteinExistence type="predicted"/>
<protein>
    <submittedName>
        <fullName evidence="2">Uncharacterized protein</fullName>
    </submittedName>
</protein>
<evidence type="ECO:0000313" key="2">
    <source>
        <dbReference type="EMBL" id="CAF9928956.1"/>
    </source>
</evidence>
<dbReference type="AlphaFoldDB" id="A0A8H3FX06"/>
<feature type="region of interest" description="Disordered" evidence="1">
    <location>
        <begin position="1"/>
        <end position="26"/>
    </location>
</feature>
<reference evidence="2" key="1">
    <citation type="submission" date="2021-03" db="EMBL/GenBank/DDBJ databases">
        <authorList>
            <person name="Tagirdzhanova G."/>
        </authorList>
    </citation>
    <scope>NUCLEOTIDE SEQUENCE</scope>
</reference>
<dbReference type="Proteomes" id="UP000664169">
    <property type="component" value="Unassembled WGS sequence"/>
</dbReference>
<dbReference type="EMBL" id="CAJPDQ010000031">
    <property type="protein sequence ID" value="CAF9928956.1"/>
    <property type="molecule type" value="Genomic_DNA"/>
</dbReference>
<accession>A0A8H3FX06</accession>
<organism evidence="2 3">
    <name type="scientific">Gomphillus americanus</name>
    <dbReference type="NCBI Taxonomy" id="1940652"/>
    <lineage>
        <taxon>Eukaryota</taxon>
        <taxon>Fungi</taxon>
        <taxon>Dikarya</taxon>
        <taxon>Ascomycota</taxon>
        <taxon>Pezizomycotina</taxon>
        <taxon>Lecanoromycetes</taxon>
        <taxon>OSLEUM clade</taxon>
        <taxon>Ostropomycetidae</taxon>
        <taxon>Ostropales</taxon>
        <taxon>Graphidaceae</taxon>
        <taxon>Gomphilloideae</taxon>
        <taxon>Gomphillus</taxon>
    </lineage>
</organism>
<feature type="compositionally biased region" description="Basic and acidic residues" evidence="1">
    <location>
        <begin position="116"/>
        <end position="128"/>
    </location>
</feature>
<dbReference type="OrthoDB" id="5336565at2759"/>
<feature type="region of interest" description="Disordered" evidence="1">
    <location>
        <begin position="104"/>
        <end position="143"/>
    </location>
</feature>
<feature type="compositionally biased region" description="Polar residues" evidence="1">
    <location>
        <begin position="66"/>
        <end position="85"/>
    </location>
</feature>
<gene>
    <name evidence="2" type="ORF">GOMPHAMPRED_005267</name>
</gene>
<name>A0A8H3FX06_9LECA</name>
<sequence>MWHIFTAPRDRQPAINPDEHSKGRKVDESITNLPPAAFWDNLTSIPLTKRALRELDRRLDRGNNRHSTWGQRTVSQQKTNGNSHVEAGQMSQISEYRLESPIIDIQPPRSQSGNSESREPSSVRKINEKTNTTTSKSTSPYDRAFDQHLTQFGVYPVEYEDDDGANLKEPGNLPQILARAQLPRRSLSPSVFTLSDFKEFRRQNAAARKEKQVSESVMPIIEGKIKQPKCRSGGIMFGNLRPLTDGNITPGNPDIFYGSRPEKFQAHVLEDLQDLVLPSTQRDLPALPNFSIAVKGPRGLYEVAELQARYDGALGARAMHATFAYGNMRQPDQNAYAVTSIFHGGTLSMYTSHEIHAAGQTKYAMTQIGGWALTGSQENFVEGARAYRNLRDWAEEQRNAAIGAANEAGNLVKYSASLCVIAL</sequence>
<feature type="compositionally biased region" description="Basic and acidic residues" evidence="1">
    <location>
        <begin position="8"/>
        <end position="26"/>
    </location>
</feature>
<feature type="region of interest" description="Disordered" evidence="1">
    <location>
        <begin position="62"/>
        <end position="85"/>
    </location>
</feature>
<feature type="compositionally biased region" description="Low complexity" evidence="1">
    <location>
        <begin position="129"/>
        <end position="139"/>
    </location>
</feature>
<evidence type="ECO:0000256" key="1">
    <source>
        <dbReference type="SAM" id="MobiDB-lite"/>
    </source>
</evidence>
<evidence type="ECO:0000313" key="3">
    <source>
        <dbReference type="Proteomes" id="UP000664169"/>
    </source>
</evidence>
<keyword evidence="3" id="KW-1185">Reference proteome</keyword>
<comment type="caution">
    <text evidence="2">The sequence shown here is derived from an EMBL/GenBank/DDBJ whole genome shotgun (WGS) entry which is preliminary data.</text>
</comment>